<dbReference type="AlphaFoldDB" id="A0A397VHI9"/>
<accession>A0A397VHI9</accession>
<comment type="caution">
    <text evidence="1">The sequence shown here is derived from an EMBL/GenBank/DDBJ whole genome shotgun (WGS) entry which is preliminary data.</text>
</comment>
<keyword evidence="2" id="KW-1185">Reference proteome</keyword>
<organism evidence="1 2">
    <name type="scientific">Gigaspora rosea</name>
    <dbReference type="NCBI Taxonomy" id="44941"/>
    <lineage>
        <taxon>Eukaryota</taxon>
        <taxon>Fungi</taxon>
        <taxon>Fungi incertae sedis</taxon>
        <taxon>Mucoromycota</taxon>
        <taxon>Glomeromycotina</taxon>
        <taxon>Glomeromycetes</taxon>
        <taxon>Diversisporales</taxon>
        <taxon>Gigasporaceae</taxon>
        <taxon>Gigaspora</taxon>
    </lineage>
</organism>
<protein>
    <recommendedName>
        <fullName evidence="3">FAR1 domain-containing protein</fullName>
    </recommendedName>
</protein>
<dbReference type="OrthoDB" id="2469874at2759"/>
<gene>
    <name evidence="1" type="ORF">C2G38_2177050</name>
</gene>
<dbReference type="Proteomes" id="UP000266673">
    <property type="component" value="Unassembled WGS sequence"/>
</dbReference>
<evidence type="ECO:0008006" key="3">
    <source>
        <dbReference type="Google" id="ProtNLM"/>
    </source>
</evidence>
<proteinExistence type="predicted"/>
<evidence type="ECO:0000313" key="1">
    <source>
        <dbReference type="EMBL" id="RIB21281.1"/>
    </source>
</evidence>
<sequence>MEDTEVNVEDYFDEVYRGSVDVDDFKTNFKAIMISEGDQFSDFEKAERYIKCYAEFKGFKTRLGRSNIIEIESGEKIMRKRTILCHHAGRYQPMNPTKSGKMVKIEC</sequence>
<evidence type="ECO:0000313" key="2">
    <source>
        <dbReference type="Proteomes" id="UP000266673"/>
    </source>
</evidence>
<name>A0A397VHI9_9GLOM</name>
<dbReference type="EMBL" id="QKWP01000369">
    <property type="protein sequence ID" value="RIB21281.1"/>
    <property type="molecule type" value="Genomic_DNA"/>
</dbReference>
<reference evidence="1 2" key="1">
    <citation type="submission" date="2018-06" db="EMBL/GenBank/DDBJ databases">
        <title>Comparative genomics reveals the genomic features of Rhizophagus irregularis, R. cerebriforme, R. diaphanum and Gigaspora rosea, and their symbiotic lifestyle signature.</title>
        <authorList>
            <person name="Morin E."/>
            <person name="San Clemente H."/>
            <person name="Chen E.C.H."/>
            <person name="De La Providencia I."/>
            <person name="Hainaut M."/>
            <person name="Kuo A."/>
            <person name="Kohler A."/>
            <person name="Murat C."/>
            <person name="Tang N."/>
            <person name="Roy S."/>
            <person name="Loubradou J."/>
            <person name="Henrissat B."/>
            <person name="Grigoriev I.V."/>
            <person name="Corradi N."/>
            <person name="Roux C."/>
            <person name="Martin F.M."/>
        </authorList>
    </citation>
    <scope>NUCLEOTIDE SEQUENCE [LARGE SCALE GENOMIC DNA]</scope>
    <source>
        <strain evidence="1 2">DAOM 194757</strain>
    </source>
</reference>